<organism evidence="1 2">
    <name type="scientific">Avena sativa</name>
    <name type="common">Oat</name>
    <dbReference type="NCBI Taxonomy" id="4498"/>
    <lineage>
        <taxon>Eukaryota</taxon>
        <taxon>Viridiplantae</taxon>
        <taxon>Streptophyta</taxon>
        <taxon>Embryophyta</taxon>
        <taxon>Tracheophyta</taxon>
        <taxon>Spermatophyta</taxon>
        <taxon>Magnoliopsida</taxon>
        <taxon>Liliopsida</taxon>
        <taxon>Poales</taxon>
        <taxon>Poaceae</taxon>
        <taxon>BOP clade</taxon>
        <taxon>Pooideae</taxon>
        <taxon>Poodae</taxon>
        <taxon>Poeae</taxon>
        <taxon>Poeae Chloroplast Group 1 (Aveneae type)</taxon>
        <taxon>Aveninae</taxon>
        <taxon>Avena</taxon>
    </lineage>
</organism>
<accession>A0ACD5Z0W2</accession>
<dbReference type="Proteomes" id="UP001732700">
    <property type="component" value="Chromosome 6A"/>
</dbReference>
<evidence type="ECO:0000313" key="1">
    <source>
        <dbReference type="EnsemblPlants" id="AVESA.00010b.r2.6AG1069860.1.CDS"/>
    </source>
</evidence>
<reference evidence="1" key="2">
    <citation type="submission" date="2025-09" db="UniProtKB">
        <authorList>
            <consortium name="EnsemblPlants"/>
        </authorList>
    </citation>
    <scope>IDENTIFICATION</scope>
</reference>
<reference evidence="1" key="1">
    <citation type="submission" date="2021-05" db="EMBL/GenBank/DDBJ databases">
        <authorList>
            <person name="Scholz U."/>
            <person name="Mascher M."/>
            <person name="Fiebig A."/>
        </authorList>
    </citation>
    <scope>NUCLEOTIDE SEQUENCE [LARGE SCALE GENOMIC DNA]</scope>
</reference>
<keyword evidence="2" id="KW-1185">Reference proteome</keyword>
<protein>
    <submittedName>
        <fullName evidence="1">Uncharacterized protein</fullName>
    </submittedName>
</protein>
<proteinExistence type="predicted"/>
<dbReference type="EnsemblPlants" id="AVESA.00010b.r2.6AG1069860.1">
    <property type="protein sequence ID" value="AVESA.00010b.r2.6AG1069860.1.CDS"/>
    <property type="gene ID" value="AVESA.00010b.r2.6AG1069860"/>
</dbReference>
<sequence>MSLAADITRSDGPTMTVEDLATKTLTILPMQLQMEVSLAQYIALLGVTLIIGWLVHWMYKWINPTCNGILPPGSMGFPVIGETFQFIKGCSSLDIPDYFKLRMRRYGPVFKTSLFGQPAVFTCDAEVNRFILKEEGELFQIGYPEAVRKIFGGKSIDAFRGATQKFIRRFCFTFFGLENLKEVLLPELESAVRECLATWATKPSVDVRGGAPDILFELVTKKFLSFDAAKSAELRKSIDALSKGLLSFPIYFPGTAFYRSMQAWKNVRKTIRDTLAERSLTPDKKHGDLLDLIVEQLHCEEPLINEDFAVDMVSTLLFASIYTLAAIIAIAFKSLHDNPEVVQALKEENQAILKNRKDGHSRLTWEDCKSLRFTSQVTNEIFRISNAAIGVFRTTLKDAQVNGYTIPAGWIVIVNPMAVHLNAEVFEDPLEFNPWRWMDETKRSTLLKNFMPFGAGSRVCPGAEYSKAVVTLLLHVLVTEYTLEEIKGADVFRSIDVMFPKGYHIRLRQIT</sequence>
<evidence type="ECO:0000313" key="2">
    <source>
        <dbReference type="Proteomes" id="UP001732700"/>
    </source>
</evidence>
<name>A0ACD5Z0W2_AVESA</name>